<dbReference type="Pfam" id="PF01073">
    <property type="entry name" value="3Beta_HSD"/>
    <property type="match status" value="1"/>
</dbReference>
<dbReference type="Gene3D" id="3.40.50.720">
    <property type="entry name" value="NAD(P)-binding Rossmann-like Domain"/>
    <property type="match status" value="1"/>
</dbReference>
<evidence type="ECO:0000313" key="4">
    <source>
        <dbReference type="EMBL" id="KAF2679171.1"/>
    </source>
</evidence>
<evidence type="ECO:0000256" key="2">
    <source>
        <dbReference type="ARBA" id="ARBA00023002"/>
    </source>
</evidence>
<accession>A0A6G1IMJ6</accession>
<dbReference type="SUPFAM" id="SSF51735">
    <property type="entry name" value="NAD(P)-binding Rossmann-fold domains"/>
    <property type="match status" value="1"/>
</dbReference>
<dbReference type="InterPro" id="IPR002225">
    <property type="entry name" value="3Beta_OHSteriod_DH/Estase"/>
</dbReference>
<dbReference type="GO" id="GO:0006694">
    <property type="term" value="P:steroid biosynthetic process"/>
    <property type="evidence" value="ECO:0007669"/>
    <property type="project" value="InterPro"/>
</dbReference>
<dbReference type="PANTHER" id="PTHR43245:SF51">
    <property type="entry name" value="SHORT CHAIN DEHYDROGENASE_REDUCTASE FAMILY 42E, MEMBER 2"/>
    <property type="match status" value="1"/>
</dbReference>
<proteinExistence type="inferred from homology"/>
<keyword evidence="2" id="KW-0560">Oxidoreductase</keyword>
<evidence type="ECO:0000256" key="1">
    <source>
        <dbReference type="ARBA" id="ARBA00009219"/>
    </source>
</evidence>
<keyword evidence="5" id="KW-1185">Reference proteome</keyword>
<protein>
    <submittedName>
        <fullName evidence="4">NAD(P)-binding protein</fullName>
    </submittedName>
</protein>
<organism evidence="4 5">
    <name type="scientific">Lentithecium fluviatile CBS 122367</name>
    <dbReference type="NCBI Taxonomy" id="1168545"/>
    <lineage>
        <taxon>Eukaryota</taxon>
        <taxon>Fungi</taxon>
        <taxon>Dikarya</taxon>
        <taxon>Ascomycota</taxon>
        <taxon>Pezizomycotina</taxon>
        <taxon>Dothideomycetes</taxon>
        <taxon>Pleosporomycetidae</taxon>
        <taxon>Pleosporales</taxon>
        <taxon>Massarineae</taxon>
        <taxon>Lentitheciaceae</taxon>
        <taxon>Lentithecium</taxon>
    </lineage>
</organism>
<dbReference type="InterPro" id="IPR050177">
    <property type="entry name" value="Lipid_A_modif_metabolic_enz"/>
</dbReference>
<dbReference type="AlphaFoldDB" id="A0A6G1IMJ6"/>
<dbReference type="PANTHER" id="PTHR43245">
    <property type="entry name" value="BIFUNCTIONAL POLYMYXIN RESISTANCE PROTEIN ARNA"/>
    <property type="match status" value="1"/>
</dbReference>
<gene>
    <name evidence="4" type="ORF">K458DRAFT_422594</name>
</gene>
<evidence type="ECO:0000259" key="3">
    <source>
        <dbReference type="SMART" id="SM00822"/>
    </source>
</evidence>
<reference evidence="4" key="1">
    <citation type="journal article" date="2020" name="Stud. Mycol.">
        <title>101 Dothideomycetes genomes: a test case for predicting lifestyles and emergence of pathogens.</title>
        <authorList>
            <person name="Haridas S."/>
            <person name="Albert R."/>
            <person name="Binder M."/>
            <person name="Bloem J."/>
            <person name="Labutti K."/>
            <person name="Salamov A."/>
            <person name="Andreopoulos B."/>
            <person name="Baker S."/>
            <person name="Barry K."/>
            <person name="Bills G."/>
            <person name="Bluhm B."/>
            <person name="Cannon C."/>
            <person name="Castanera R."/>
            <person name="Culley D."/>
            <person name="Daum C."/>
            <person name="Ezra D."/>
            <person name="Gonzalez J."/>
            <person name="Henrissat B."/>
            <person name="Kuo A."/>
            <person name="Liang C."/>
            <person name="Lipzen A."/>
            <person name="Lutzoni F."/>
            <person name="Magnuson J."/>
            <person name="Mondo S."/>
            <person name="Nolan M."/>
            <person name="Ohm R."/>
            <person name="Pangilinan J."/>
            <person name="Park H.-J."/>
            <person name="Ramirez L."/>
            <person name="Alfaro M."/>
            <person name="Sun H."/>
            <person name="Tritt A."/>
            <person name="Yoshinaga Y."/>
            <person name="Zwiers L.-H."/>
            <person name="Turgeon B."/>
            <person name="Goodwin S."/>
            <person name="Spatafora J."/>
            <person name="Crous P."/>
            <person name="Grigoriev I."/>
        </authorList>
    </citation>
    <scope>NUCLEOTIDE SEQUENCE</scope>
    <source>
        <strain evidence="4">CBS 122367</strain>
    </source>
</reference>
<comment type="similarity">
    <text evidence="1">Belongs to the 3-beta-HSD family.</text>
</comment>
<dbReference type="InterPro" id="IPR057326">
    <property type="entry name" value="KR_dom"/>
</dbReference>
<dbReference type="InterPro" id="IPR036291">
    <property type="entry name" value="NAD(P)-bd_dom_sf"/>
</dbReference>
<dbReference type="SMART" id="SM00822">
    <property type="entry name" value="PKS_KR"/>
    <property type="match status" value="1"/>
</dbReference>
<dbReference type="GO" id="GO:0016616">
    <property type="term" value="F:oxidoreductase activity, acting on the CH-OH group of donors, NAD or NADP as acceptor"/>
    <property type="evidence" value="ECO:0007669"/>
    <property type="project" value="InterPro"/>
</dbReference>
<dbReference type="EMBL" id="MU005606">
    <property type="protein sequence ID" value="KAF2679171.1"/>
    <property type="molecule type" value="Genomic_DNA"/>
</dbReference>
<sequence>MSQSTRVLVTGGSGFLGGHIVQHLFQDPATTVAIVSRKPKSTSSDARISYHAADITDETRIKALFDEIKPHAVIHTVSPHHTDAASALIRTNIDGTKTLLKAAKACHETQAFVYTSSDSALQPTQVPLTEDKAVLYTETHYVRCYGMTKAVADALVQAANGSELGTAVIRLPSIYGEDDTNFLPQLVSGLRKKEHKMQVGKNKKVFEFVYVKKAAEAHILASRALLDSQKAPAVAGQAFFISDGIPQPFFDFARKCYAAAGSPVKPEEVTSIPLGAMKVMASLGEWIYFIFTLGAKTPTLRRDGIDHLDGGACWSIEKARRILGYEPVADQDEAIKISMDWAMKNC</sequence>
<name>A0A6G1IMJ6_9PLEO</name>
<dbReference type="OrthoDB" id="10058185at2759"/>
<feature type="domain" description="Ketoreductase" evidence="3">
    <location>
        <begin position="5"/>
        <end position="177"/>
    </location>
</feature>
<evidence type="ECO:0000313" key="5">
    <source>
        <dbReference type="Proteomes" id="UP000799291"/>
    </source>
</evidence>
<dbReference type="Proteomes" id="UP000799291">
    <property type="component" value="Unassembled WGS sequence"/>
</dbReference>